<feature type="transmembrane region" description="Helical" evidence="5">
    <location>
        <begin position="136"/>
        <end position="156"/>
    </location>
</feature>
<dbReference type="AlphaFoldDB" id="A0A5P9P696"/>
<dbReference type="InterPro" id="IPR000537">
    <property type="entry name" value="UbiA_prenyltransferase"/>
</dbReference>
<dbReference type="Pfam" id="PF01040">
    <property type="entry name" value="UbiA"/>
    <property type="match status" value="1"/>
</dbReference>
<feature type="transmembrane region" description="Helical" evidence="5">
    <location>
        <begin position="162"/>
        <end position="182"/>
    </location>
</feature>
<evidence type="ECO:0000256" key="3">
    <source>
        <dbReference type="ARBA" id="ARBA00022989"/>
    </source>
</evidence>
<reference evidence="6 7" key="1">
    <citation type="journal article" date="2007" name="Int. J. Syst. Evol. Microbiol.">
        <title>Natronorubrum sulfidifaciens sp. nov., an extremely haloalkaliphilic archaeon isolated from Aiding salt lake in Xin-Jiang, China.</title>
        <authorList>
            <person name="Cui H.L."/>
            <person name="Tohty D."/>
            <person name="Liu H.C."/>
            <person name="Liu S.J."/>
            <person name="Oren A."/>
            <person name="Zhou P.J."/>
        </authorList>
    </citation>
    <scope>NUCLEOTIDE SEQUENCE [LARGE SCALE GENOMIC DNA]</scope>
    <source>
        <strain evidence="6 7">7-3</strain>
    </source>
</reference>
<evidence type="ECO:0000256" key="5">
    <source>
        <dbReference type="SAM" id="Phobius"/>
    </source>
</evidence>
<dbReference type="OrthoDB" id="203443at2157"/>
<dbReference type="GO" id="GO:0016765">
    <property type="term" value="F:transferase activity, transferring alkyl or aryl (other than methyl) groups"/>
    <property type="evidence" value="ECO:0007669"/>
    <property type="project" value="InterPro"/>
</dbReference>
<dbReference type="RefSeq" id="WP_152942764.1">
    <property type="nucleotide sequence ID" value="NZ_CP045488.1"/>
</dbReference>
<dbReference type="GeneID" id="42302275"/>
<dbReference type="EMBL" id="CP045488">
    <property type="protein sequence ID" value="QFU83663.1"/>
    <property type="molecule type" value="Genomic_DNA"/>
</dbReference>
<evidence type="ECO:0000256" key="4">
    <source>
        <dbReference type="ARBA" id="ARBA00023136"/>
    </source>
</evidence>
<accession>A0A5P9P696</accession>
<protein>
    <submittedName>
        <fullName evidence="6">Ubiquinone biosynthesis protein UbiA</fullName>
    </submittedName>
</protein>
<keyword evidence="7" id="KW-1185">Reference proteome</keyword>
<organism evidence="6 7">
    <name type="scientific">Natronorubrum aibiense</name>
    <dbReference type="NCBI Taxonomy" id="348826"/>
    <lineage>
        <taxon>Archaea</taxon>
        <taxon>Methanobacteriati</taxon>
        <taxon>Methanobacteriota</taxon>
        <taxon>Stenosarchaea group</taxon>
        <taxon>Halobacteria</taxon>
        <taxon>Halobacteriales</taxon>
        <taxon>Natrialbaceae</taxon>
        <taxon>Natronorubrum</taxon>
    </lineage>
</organism>
<dbReference type="CDD" id="cd13956">
    <property type="entry name" value="PT_UbiA"/>
    <property type="match status" value="1"/>
</dbReference>
<feature type="transmembrane region" description="Helical" evidence="5">
    <location>
        <begin position="211"/>
        <end position="229"/>
    </location>
</feature>
<proteinExistence type="predicted"/>
<feature type="transmembrane region" description="Helical" evidence="5">
    <location>
        <begin position="47"/>
        <end position="64"/>
    </location>
</feature>
<dbReference type="Proteomes" id="UP000326170">
    <property type="component" value="Chromosome"/>
</dbReference>
<comment type="subcellular location">
    <subcellularLocation>
        <location evidence="1">Cell membrane</location>
        <topology evidence="1">Multi-pass membrane protein</topology>
    </subcellularLocation>
</comment>
<evidence type="ECO:0000313" key="7">
    <source>
        <dbReference type="Proteomes" id="UP000326170"/>
    </source>
</evidence>
<feature type="transmembrane region" description="Helical" evidence="5">
    <location>
        <begin position="20"/>
        <end position="40"/>
    </location>
</feature>
<dbReference type="KEGG" id="nas:GCU68_14490"/>
<evidence type="ECO:0000256" key="2">
    <source>
        <dbReference type="ARBA" id="ARBA00022692"/>
    </source>
</evidence>
<gene>
    <name evidence="6" type="ORF">GCU68_14490</name>
</gene>
<feature type="transmembrane region" description="Helical" evidence="5">
    <location>
        <begin position="261"/>
        <end position="279"/>
    </location>
</feature>
<keyword evidence="3 5" id="KW-1133">Transmembrane helix</keyword>
<sequence length="286" mass="30560">MALARADRGVDATARAFWSQVHPVFMTPPLAASLFGAILAGRLEATLAVVHVVAMFAAVYTAHVKDGYVDFYVRGEDDDHPLTERGCRVALVLSTATVALCCLLLFVFVDWVAAALVLPTWVIAYHHAPQLDMHPVTATVGYPLGIALSLVGGFYVQAETITAVPLGFALVFLVLLSGIKVIDDAQDYDYDRSIEKRTVAVLVGPRRAHTIAYGMMGAALLTVVALALARVFPPTAMLAALAFAAVGTIARRATPEIATMLLIRGSYVFLAVLVAAVWFEPLAPLI</sequence>
<keyword evidence="2 5" id="KW-0812">Transmembrane</keyword>
<evidence type="ECO:0000313" key="6">
    <source>
        <dbReference type="EMBL" id="QFU83663.1"/>
    </source>
</evidence>
<evidence type="ECO:0000256" key="1">
    <source>
        <dbReference type="ARBA" id="ARBA00004651"/>
    </source>
</evidence>
<dbReference type="GO" id="GO:0005886">
    <property type="term" value="C:plasma membrane"/>
    <property type="evidence" value="ECO:0007669"/>
    <property type="project" value="UniProtKB-SubCell"/>
</dbReference>
<keyword evidence="4 5" id="KW-0472">Membrane</keyword>
<keyword evidence="6" id="KW-0830">Ubiquinone</keyword>
<name>A0A5P9P696_9EURY</name>
<feature type="transmembrane region" description="Helical" evidence="5">
    <location>
        <begin position="91"/>
        <end position="124"/>
    </location>
</feature>